<evidence type="ECO:0000313" key="1">
    <source>
        <dbReference type="EMBL" id="PLW10668.1"/>
    </source>
</evidence>
<gene>
    <name evidence="1" type="ORF">PCASD_22688</name>
</gene>
<sequence>MLAIPILDGTSVEAANCKDQALVKKNFIKQGCDVLSPQGQEQKDFSYLYIFKTQWRCNNKPVPASLFSSRDWITDELKNKPLNLPSLLVGASESATHPDEFRASEIEATNTYAI</sequence>
<dbReference type="EMBL" id="PGCI01000954">
    <property type="protein sequence ID" value="PLW10668.1"/>
    <property type="molecule type" value="Genomic_DNA"/>
</dbReference>
<dbReference type="AlphaFoldDB" id="A0A2N5SBR0"/>
<reference evidence="1 2" key="1">
    <citation type="submission" date="2017-11" db="EMBL/GenBank/DDBJ databases">
        <title>De novo assembly and phasing of dikaryotic genomes from two isolates of Puccinia coronata f. sp. avenae, the causal agent of oat crown rust.</title>
        <authorList>
            <person name="Miller M.E."/>
            <person name="Zhang Y."/>
            <person name="Omidvar V."/>
            <person name="Sperschneider J."/>
            <person name="Schwessinger B."/>
            <person name="Raley C."/>
            <person name="Palmer J.M."/>
            <person name="Garnica D."/>
            <person name="Upadhyaya N."/>
            <person name="Rathjen J."/>
            <person name="Taylor J.M."/>
            <person name="Park R.F."/>
            <person name="Dodds P.N."/>
            <person name="Hirsch C.D."/>
            <person name="Kianian S.F."/>
            <person name="Figueroa M."/>
        </authorList>
    </citation>
    <scope>NUCLEOTIDE SEQUENCE [LARGE SCALE GENOMIC DNA]</scope>
    <source>
        <strain evidence="1">12SD80</strain>
    </source>
</reference>
<name>A0A2N5SBR0_9BASI</name>
<organism evidence="1 2">
    <name type="scientific">Puccinia coronata f. sp. avenae</name>
    <dbReference type="NCBI Taxonomy" id="200324"/>
    <lineage>
        <taxon>Eukaryota</taxon>
        <taxon>Fungi</taxon>
        <taxon>Dikarya</taxon>
        <taxon>Basidiomycota</taxon>
        <taxon>Pucciniomycotina</taxon>
        <taxon>Pucciniomycetes</taxon>
        <taxon>Pucciniales</taxon>
        <taxon>Pucciniaceae</taxon>
        <taxon>Puccinia</taxon>
    </lineage>
</organism>
<evidence type="ECO:0000313" key="2">
    <source>
        <dbReference type="Proteomes" id="UP000235392"/>
    </source>
</evidence>
<protein>
    <submittedName>
        <fullName evidence="1">Uncharacterized protein</fullName>
    </submittedName>
</protein>
<accession>A0A2N5SBR0</accession>
<dbReference type="Proteomes" id="UP000235392">
    <property type="component" value="Unassembled WGS sequence"/>
</dbReference>
<proteinExistence type="predicted"/>
<comment type="caution">
    <text evidence="1">The sequence shown here is derived from an EMBL/GenBank/DDBJ whole genome shotgun (WGS) entry which is preliminary data.</text>
</comment>